<dbReference type="KEGG" id="tig:THII_1545"/>
<dbReference type="Gene3D" id="3.90.226.10">
    <property type="entry name" value="2-enoyl-CoA Hydratase, Chain A, domain 1"/>
    <property type="match status" value="1"/>
</dbReference>
<dbReference type="PANTHER" id="PTHR10381:SF11">
    <property type="entry name" value="ATP-DEPENDENT CLP PROTEASE PROTEOLYTIC SUBUNIT, MITOCHONDRIAL"/>
    <property type="match status" value="1"/>
</dbReference>
<evidence type="ECO:0000313" key="2">
    <source>
        <dbReference type="EMBL" id="BAP55842.1"/>
    </source>
</evidence>
<dbReference type="InterPro" id="IPR029045">
    <property type="entry name" value="ClpP/crotonase-like_dom_sf"/>
</dbReference>
<dbReference type="GO" id="GO:0051117">
    <property type="term" value="F:ATPase binding"/>
    <property type="evidence" value="ECO:0007669"/>
    <property type="project" value="TreeGrafter"/>
</dbReference>
<accession>A0A090AJW0</accession>
<feature type="coiled-coil region" evidence="1">
    <location>
        <begin position="97"/>
        <end position="229"/>
    </location>
</feature>
<dbReference type="Pfam" id="PF00574">
    <property type="entry name" value="CLP_protease"/>
    <property type="match status" value="1"/>
</dbReference>
<gene>
    <name evidence="2" type="ORF">THII_1545</name>
</gene>
<name>A0A090AJW0_9GAMM</name>
<dbReference type="SUPFAM" id="SSF52096">
    <property type="entry name" value="ClpP/crotonase"/>
    <property type="match status" value="1"/>
</dbReference>
<reference evidence="2 3" key="1">
    <citation type="journal article" date="2014" name="ISME J.">
        <title>Ecophysiology of Thioploca ingrica as revealed by the complete genome sequence supplemented with proteomic evidence.</title>
        <authorList>
            <person name="Kojima H."/>
            <person name="Ogura Y."/>
            <person name="Yamamoto N."/>
            <person name="Togashi T."/>
            <person name="Mori H."/>
            <person name="Watanabe T."/>
            <person name="Nemoto F."/>
            <person name="Kurokawa K."/>
            <person name="Hayashi T."/>
            <person name="Fukui M."/>
        </authorList>
    </citation>
    <scope>NUCLEOTIDE SEQUENCE [LARGE SCALE GENOMIC DNA]</scope>
</reference>
<keyword evidence="1" id="KW-0175">Coiled coil</keyword>
<proteinExistence type="predicted"/>
<dbReference type="PANTHER" id="PTHR10381">
    <property type="entry name" value="ATP-DEPENDENT CLP PROTEASE PROTEOLYTIC SUBUNIT"/>
    <property type="match status" value="1"/>
</dbReference>
<protein>
    <submittedName>
        <fullName evidence="2">Secreted protein</fullName>
    </submittedName>
</protein>
<dbReference type="HOGENOM" id="CLU_040890_0_0_6"/>
<dbReference type="GO" id="GO:0004176">
    <property type="term" value="F:ATP-dependent peptidase activity"/>
    <property type="evidence" value="ECO:0007669"/>
    <property type="project" value="TreeGrafter"/>
</dbReference>
<dbReference type="GO" id="GO:0009368">
    <property type="term" value="C:endopeptidase Clp complex"/>
    <property type="evidence" value="ECO:0007669"/>
    <property type="project" value="TreeGrafter"/>
</dbReference>
<dbReference type="InterPro" id="IPR023562">
    <property type="entry name" value="ClpP/TepA"/>
</dbReference>
<dbReference type="GO" id="GO:0006515">
    <property type="term" value="P:protein quality control for misfolded or incompletely synthesized proteins"/>
    <property type="evidence" value="ECO:0007669"/>
    <property type="project" value="TreeGrafter"/>
</dbReference>
<keyword evidence="3" id="KW-1185">Reference proteome</keyword>
<sequence>MKISLFNQRNVTKNIVISLLWITLGVNAQPQEELRPAKPVPQAVQEQATLKANNQPVPLTAPPAKTMVATNSLSLAQTKDKDSATSPPPVVVYDDETKKLAQEVKKLQLEQNKLTLEYEKALSKLQQEKDKLLLENELQTAKEEQLLAELNATKARLEVENDIYERKQKQILAYLSSEKDKLVLQNEIQEEKHKQQKLQLELATAKLDYESLQLNFKKEQIEAKVANRDMNEEWESQVNKPKEYQKEPFVNGKLMISDRKIILDGPIWPGMASYIIERIEYFNNKTSEYPIFLIIEYCPGGSVMEGSRIIKAMKSSRAPVYVVLKSLAASMAAAIVTLAERSYALPDAIMVHHQVWGISWGNQTEQREQLKVLEEWSQRIMQPIAAKMGLTLEELVKKMYENNSRGDWSEFASQAVKYHWVDHIIEDIHDTSYTKQPTEKEESKEQPEEITIVARQEQIDSGGNRYMKVPHLRPMDVYHLYNPDNYYRY</sequence>
<organism evidence="2 3">
    <name type="scientific">Thioploca ingrica</name>
    <dbReference type="NCBI Taxonomy" id="40754"/>
    <lineage>
        <taxon>Bacteria</taxon>
        <taxon>Pseudomonadati</taxon>
        <taxon>Pseudomonadota</taxon>
        <taxon>Gammaproteobacteria</taxon>
        <taxon>Thiotrichales</taxon>
        <taxon>Thiotrichaceae</taxon>
        <taxon>Thioploca</taxon>
    </lineage>
</organism>
<dbReference type="Proteomes" id="UP000031623">
    <property type="component" value="Chromosome"/>
</dbReference>
<evidence type="ECO:0000256" key="1">
    <source>
        <dbReference type="SAM" id="Coils"/>
    </source>
</evidence>
<dbReference type="OrthoDB" id="177753at2"/>
<dbReference type="EMBL" id="AP014633">
    <property type="protein sequence ID" value="BAP55842.1"/>
    <property type="molecule type" value="Genomic_DNA"/>
</dbReference>
<dbReference type="GO" id="GO:0004252">
    <property type="term" value="F:serine-type endopeptidase activity"/>
    <property type="evidence" value="ECO:0007669"/>
    <property type="project" value="TreeGrafter"/>
</dbReference>
<dbReference type="AlphaFoldDB" id="A0A090AJW0"/>
<evidence type="ECO:0000313" key="3">
    <source>
        <dbReference type="Proteomes" id="UP000031623"/>
    </source>
</evidence>
<dbReference type="STRING" id="40754.THII_1545"/>